<dbReference type="Proteomes" id="UP001235303">
    <property type="component" value="Unassembled WGS sequence"/>
</dbReference>
<accession>A0ABT7AT65</accession>
<comment type="caution">
    <text evidence="1">The sequence shown here is derived from an EMBL/GenBank/DDBJ whole genome shotgun (WGS) entry which is preliminary data.</text>
</comment>
<keyword evidence="2" id="KW-1185">Reference proteome</keyword>
<reference evidence="1 2" key="1">
    <citation type="submission" date="2023-01" db="EMBL/GenBank/DDBJ databases">
        <title>Novel diversity within Roseofilum (Cyanobacteria; Desertifilaceae) from marine benthic mats with descriptions of four novel species.</title>
        <authorList>
            <person name="Wang Y."/>
            <person name="Berthold D.E."/>
            <person name="Hu J."/>
            <person name="Lefler F.W."/>
            <person name="Laughinghouse H.D. IV."/>
        </authorList>
    </citation>
    <scope>NUCLEOTIDE SEQUENCE [LARGE SCALE GENOMIC DNA]</scope>
    <source>
        <strain evidence="1 2">BLCC-M154</strain>
    </source>
</reference>
<sequence length="145" mass="16168">MQHIKEILANMTANSLSVHHEQLPAMVEKAIATSQVPVHTLGYSLIWHVPATQLSAAQPHIHGLIEPYCGYNASLSDGNWFDRKNNRWCPEPIVLVKSYMTGDVLQQHLPTTLQRSYSMGKALEQSAIALEIIPNNLMLTIPTDD</sequence>
<evidence type="ECO:0000313" key="1">
    <source>
        <dbReference type="EMBL" id="MDJ1170102.1"/>
    </source>
</evidence>
<gene>
    <name evidence="1" type="ORF">PMG71_11745</name>
</gene>
<dbReference type="EMBL" id="JAQOSP010000080">
    <property type="protein sequence ID" value="MDJ1170102.1"/>
    <property type="molecule type" value="Genomic_DNA"/>
</dbReference>
<proteinExistence type="predicted"/>
<organism evidence="1 2">
    <name type="scientific">Roseofilum acuticapitatum BLCC-M154</name>
    <dbReference type="NCBI Taxonomy" id="3022444"/>
    <lineage>
        <taxon>Bacteria</taxon>
        <taxon>Bacillati</taxon>
        <taxon>Cyanobacteriota</taxon>
        <taxon>Cyanophyceae</taxon>
        <taxon>Desertifilales</taxon>
        <taxon>Desertifilaceae</taxon>
        <taxon>Roseofilum</taxon>
        <taxon>Roseofilum acuticapitatum</taxon>
    </lineage>
</organism>
<dbReference type="RefSeq" id="WP_283753859.1">
    <property type="nucleotide sequence ID" value="NZ_JAQOSP010000080.1"/>
</dbReference>
<evidence type="ECO:0000313" key="2">
    <source>
        <dbReference type="Proteomes" id="UP001235303"/>
    </source>
</evidence>
<name>A0ABT7AT65_9CYAN</name>
<protein>
    <submittedName>
        <fullName evidence="1">Uncharacterized protein</fullName>
    </submittedName>
</protein>